<evidence type="ECO:0000313" key="3">
    <source>
        <dbReference type="EMBL" id="MBB3977311.1"/>
    </source>
</evidence>
<dbReference type="EMBL" id="JACIEE010000005">
    <property type="protein sequence ID" value="MBB3977311.1"/>
    <property type="molecule type" value="Genomic_DNA"/>
</dbReference>
<dbReference type="Gene3D" id="3.30.2310.20">
    <property type="entry name" value="RelE-like"/>
    <property type="match status" value="1"/>
</dbReference>
<keyword evidence="2" id="KW-1277">Toxin-antitoxin system</keyword>
<sequence length="101" mass="11320">MKVIWSRLAIADLVAIRAYIAEHNPAAVNGVARRILHAAELLQQQPHLGLPTHRTDVRRLIVAGTFYSLPYRVEEGDIEILEVFDGRQRAPRADLESNPGD</sequence>
<gene>
    <name evidence="3" type="ORF">GGQ64_002517</name>
</gene>
<reference evidence="3 4" key="1">
    <citation type="submission" date="2020-08" db="EMBL/GenBank/DDBJ databases">
        <title>Genomic Encyclopedia of Type Strains, Phase IV (KMG-IV): sequencing the most valuable type-strain genomes for metagenomic binning, comparative biology and taxonomic classification.</title>
        <authorList>
            <person name="Goeker M."/>
        </authorList>
    </citation>
    <scope>NUCLEOTIDE SEQUENCE [LARGE SCALE GENOMIC DNA]</scope>
    <source>
        <strain evidence="3 4">DSM 100211</strain>
    </source>
</reference>
<dbReference type="InterPro" id="IPR035093">
    <property type="entry name" value="RelE/ParE_toxin_dom_sf"/>
</dbReference>
<protein>
    <submittedName>
        <fullName evidence="3">Toxin ParE1/3/4</fullName>
    </submittedName>
</protein>
<dbReference type="Pfam" id="PF05016">
    <property type="entry name" value="ParE_toxin"/>
    <property type="match status" value="1"/>
</dbReference>
<dbReference type="PANTHER" id="PTHR33755">
    <property type="entry name" value="TOXIN PARE1-RELATED"/>
    <property type="match status" value="1"/>
</dbReference>
<evidence type="ECO:0000256" key="1">
    <source>
        <dbReference type="ARBA" id="ARBA00006226"/>
    </source>
</evidence>
<dbReference type="Proteomes" id="UP000574761">
    <property type="component" value="Unassembled WGS sequence"/>
</dbReference>
<evidence type="ECO:0000313" key="4">
    <source>
        <dbReference type="Proteomes" id="UP000574761"/>
    </source>
</evidence>
<dbReference type="AlphaFoldDB" id="A0A7W6GIT5"/>
<accession>A0A7W6GIT5</accession>
<evidence type="ECO:0000256" key="2">
    <source>
        <dbReference type="ARBA" id="ARBA00022649"/>
    </source>
</evidence>
<organism evidence="3 4">
    <name type="scientific">Mycoplana azooxidifex</name>
    <dbReference type="NCBI Taxonomy" id="1636188"/>
    <lineage>
        <taxon>Bacteria</taxon>
        <taxon>Pseudomonadati</taxon>
        <taxon>Pseudomonadota</taxon>
        <taxon>Alphaproteobacteria</taxon>
        <taxon>Hyphomicrobiales</taxon>
        <taxon>Rhizobiaceae</taxon>
        <taxon>Mycoplana</taxon>
    </lineage>
</organism>
<comment type="similarity">
    <text evidence="1">Belongs to the RelE toxin family.</text>
</comment>
<dbReference type="InterPro" id="IPR007712">
    <property type="entry name" value="RelE/ParE_toxin"/>
</dbReference>
<keyword evidence="4" id="KW-1185">Reference proteome</keyword>
<dbReference type="InterPro" id="IPR051803">
    <property type="entry name" value="TA_system_RelE-like_toxin"/>
</dbReference>
<comment type="caution">
    <text evidence="3">The sequence shown here is derived from an EMBL/GenBank/DDBJ whole genome shotgun (WGS) entry which is preliminary data.</text>
</comment>
<proteinExistence type="inferred from homology"/>
<dbReference type="RefSeq" id="WP_183804618.1">
    <property type="nucleotide sequence ID" value="NZ_JACIEE010000005.1"/>
</dbReference>
<name>A0A7W6GIT5_9HYPH</name>